<comment type="caution">
    <text evidence="1">The sequence shown here is derived from an EMBL/GenBank/DDBJ whole genome shotgun (WGS) entry which is preliminary data.</text>
</comment>
<dbReference type="Proteomes" id="UP000291144">
    <property type="component" value="Unassembled WGS sequence"/>
</dbReference>
<gene>
    <name evidence="1" type="ORF">E0H73_40120</name>
</gene>
<name>A0A4R0KA56_9ACTN</name>
<evidence type="ECO:0000313" key="2">
    <source>
        <dbReference type="Proteomes" id="UP000291144"/>
    </source>
</evidence>
<organism evidence="1 2">
    <name type="scientific">Kribbella pittospori</name>
    <dbReference type="NCBI Taxonomy" id="722689"/>
    <lineage>
        <taxon>Bacteria</taxon>
        <taxon>Bacillati</taxon>
        <taxon>Actinomycetota</taxon>
        <taxon>Actinomycetes</taxon>
        <taxon>Propionibacteriales</taxon>
        <taxon>Kribbellaceae</taxon>
        <taxon>Kribbella</taxon>
    </lineage>
</organism>
<sequence>MNDVELGQVQHHLAEVARRHGRTLGTVHVEELPTDPEAFNVLLASLAHLDVPAVIIPTKAHLGRWDLRGSKYDLLQQVAKAEVIVAEP</sequence>
<keyword evidence="2" id="KW-1185">Reference proteome</keyword>
<dbReference type="AlphaFoldDB" id="A0A4R0KA56"/>
<dbReference type="RefSeq" id="WP_131365603.1">
    <property type="nucleotide sequence ID" value="NZ_SJKB01000021.1"/>
</dbReference>
<dbReference type="EMBL" id="SJKB01000021">
    <property type="protein sequence ID" value="TCC52145.1"/>
    <property type="molecule type" value="Genomic_DNA"/>
</dbReference>
<dbReference type="OrthoDB" id="3830517at2"/>
<evidence type="ECO:0000313" key="1">
    <source>
        <dbReference type="EMBL" id="TCC52145.1"/>
    </source>
</evidence>
<protein>
    <submittedName>
        <fullName evidence="1">Uncharacterized protein</fullName>
    </submittedName>
</protein>
<reference evidence="1 2" key="1">
    <citation type="submission" date="2019-02" db="EMBL/GenBank/DDBJ databases">
        <title>Kribbella capetownensis sp. nov. and Kribbella speibonae sp. nov., isolated from soil.</title>
        <authorList>
            <person name="Curtis S.M."/>
            <person name="Norton I."/>
            <person name="Everest G.J."/>
            <person name="Meyers P.R."/>
        </authorList>
    </citation>
    <scope>NUCLEOTIDE SEQUENCE [LARGE SCALE GENOMIC DNA]</scope>
    <source>
        <strain evidence="1 2">NRRL B-24813</strain>
    </source>
</reference>
<accession>A0A4R0KA56</accession>
<proteinExistence type="predicted"/>